<name>K6VAU6_9ACTN</name>
<sequence>MTLTPTTPTLPPPYVDHVDWVQTSLGPSLQIHPTPSGRRTENPQGAQIAWTEVLRLAPDADTPGMRAQFDCHWDFARAVEPDKPSWNIEPWRPVVTDDVMIATRCNPGGPEE</sequence>
<reference evidence="1 2" key="1">
    <citation type="submission" date="2012-08" db="EMBL/GenBank/DDBJ databases">
        <title>Whole genome shotgun sequence of Gordonia rhizosphera NBRC 16068.</title>
        <authorList>
            <person name="Takarada H."/>
            <person name="Isaki S."/>
            <person name="Hosoyama A."/>
            <person name="Tsuchikane K."/>
            <person name="Katsumata H."/>
            <person name="Baba S."/>
            <person name="Ohji S."/>
            <person name="Yamazaki S."/>
            <person name="Fujita N."/>
        </authorList>
    </citation>
    <scope>NUCLEOTIDE SEQUENCE [LARGE SCALE GENOMIC DNA]</scope>
    <source>
        <strain evidence="1 2">NBRC 16068</strain>
    </source>
</reference>
<dbReference type="EMBL" id="BAHC01000213">
    <property type="protein sequence ID" value="GAB93308.1"/>
    <property type="molecule type" value="Genomic_DNA"/>
</dbReference>
<keyword evidence="2" id="KW-1185">Reference proteome</keyword>
<comment type="caution">
    <text evidence="1">The sequence shown here is derived from an EMBL/GenBank/DDBJ whole genome shotgun (WGS) entry which is preliminary data.</text>
</comment>
<dbReference type="InterPro" id="IPR019719">
    <property type="entry name" value="DUF2599"/>
</dbReference>
<accession>K6VAU6</accession>
<evidence type="ECO:0008006" key="3">
    <source>
        <dbReference type="Google" id="ProtNLM"/>
    </source>
</evidence>
<proteinExistence type="predicted"/>
<dbReference type="Pfam" id="PF10783">
    <property type="entry name" value="DUF2599"/>
    <property type="match status" value="1"/>
</dbReference>
<protein>
    <recommendedName>
        <fullName evidence="3">DUF2599 domain-containing protein</fullName>
    </recommendedName>
</protein>
<dbReference type="eggNOG" id="ENOG5033526">
    <property type="taxonomic scope" value="Bacteria"/>
</dbReference>
<dbReference type="AlphaFoldDB" id="K6VAU6"/>
<gene>
    <name evidence="1" type="ORF">GORHZ_213_00840</name>
</gene>
<organism evidence="1 2">
    <name type="scientific">Gordonia rhizosphera NBRC 16068</name>
    <dbReference type="NCBI Taxonomy" id="1108045"/>
    <lineage>
        <taxon>Bacteria</taxon>
        <taxon>Bacillati</taxon>
        <taxon>Actinomycetota</taxon>
        <taxon>Actinomycetes</taxon>
        <taxon>Mycobacteriales</taxon>
        <taxon>Gordoniaceae</taxon>
        <taxon>Gordonia</taxon>
    </lineage>
</organism>
<evidence type="ECO:0000313" key="1">
    <source>
        <dbReference type="EMBL" id="GAB93308.1"/>
    </source>
</evidence>
<dbReference type="STRING" id="1108045.GORHZ_213_00840"/>
<dbReference type="Proteomes" id="UP000008363">
    <property type="component" value="Unassembled WGS sequence"/>
</dbReference>
<evidence type="ECO:0000313" key="2">
    <source>
        <dbReference type="Proteomes" id="UP000008363"/>
    </source>
</evidence>